<gene>
    <name evidence="1" type="ORF">KXJ69_09795</name>
</gene>
<reference evidence="1" key="1">
    <citation type="submission" date="2021-07" db="EMBL/GenBank/DDBJ databases">
        <title>Aureisphaera sp. CAU 1614 isolated from sea sediment.</title>
        <authorList>
            <person name="Kim W."/>
        </authorList>
    </citation>
    <scope>NUCLEOTIDE SEQUENCE</scope>
    <source>
        <strain evidence="1">CAU 1614</strain>
    </source>
</reference>
<keyword evidence="2" id="KW-1185">Reference proteome</keyword>
<evidence type="ECO:0000313" key="1">
    <source>
        <dbReference type="EMBL" id="MBW2938399.1"/>
    </source>
</evidence>
<dbReference type="EMBL" id="JAHWDP010000003">
    <property type="protein sequence ID" value="MBW2938399.1"/>
    <property type="molecule type" value="Genomic_DNA"/>
</dbReference>
<dbReference type="Proteomes" id="UP001138686">
    <property type="component" value="Unassembled WGS sequence"/>
</dbReference>
<dbReference type="AlphaFoldDB" id="A0A9X1FQT0"/>
<protein>
    <submittedName>
        <fullName evidence="1">Uncharacterized protein</fullName>
    </submittedName>
</protein>
<name>A0A9X1FQT0_9FLAO</name>
<comment type="caution">
    <text evidence="1">The sequence shown here is derived from an EMBL/GenBank/DDBJ whole genome shotgun (WGS) entry which is preliminary data.</text>
</comment>
<accession>A0A9X1FQT0</accession>
<dbReference type="InterPro" id="IPR054207">
    <property type="entry name" value="DUF6913"/>
</dbReference>
<evidence type="ECO:0000313" key="2">
    <source>
        <dbReference type="Proteomes" id="UP001138686"/>
    </source>
</evidence>
<proteinExistence type="predicted"/>
<sequence>MKTLGFLVDEMLFQDFEKLHDFSKIFGLQPKDVKVFSFMEVKKKLPTLQQNQINNKDFNWKGEIQNQNAKEFLERDFDVLVGLYDGKHRFLDLLVSESKAKFKVGFKDADPRLYDLLIAVSTNDLPTFTAELKKYITLLNKV</sequence>
<organism evidence="1 2">
    <name type="scientific">Halomarinibacterium sedimenti</name>
    <dbReference type="NCBI Taxonomy" id="2857106"/>
    <lineage>
        <taxon>Bacteria</taxon>
        <taxon>Pseudomonadati</taxon>
        <taxon>Bacteroidota</taxon>
        <taxon>Flavobacteriia</taxon>
        <taxon>Flavobacteriales</taxon>
        <taxon>Flavobacteriaceae</taxon>
        <taxon>Halomarinibacterium</taxon>
    </lineage>
</organism>
<dbReference type="Pfam" id="PF21857">
    <property type="entry name" value="DUF6913"/>
    <property type="match status" value="1"/>
</dbReference>